<feature type="repeat" description="ANK" evidence="1">
    <location>
        <begin position="52"/>
        <end position="84"/>
    </location>
</feature>
<evidence type="ECO:0000256" key="1">
    <source>
        <dbReference type="PROSITE-ProRule" id="PRU00023"/>
    </source>
</evidence>
<dbReference type="SMART" id="SM00248">
    <property type="entry name" value="ANK"/>
    <property type="match status" value="3"/>
</dbReference>
<keyword evidence="3" id="KW-1185">Reference proteome</keyword>
<gene>
    <name evidence="2" type="ORF">DVH24_037280</name>
</gene>
<dbReference type="Proteomes" id="UP000290289">
    <property type="component" value="Chromosome 17"/>
</dbReference>
<dbReference type="PROSITE" id="PS50088">
    <property type="entry name" value="ANK_REPEAT"/>
    <property type="match status" value="1"/>
</dbReference>
<accession>A0A498HDG6</accession>
<reference evidence="2 3" key="1">
    <citation type="submission" date="2018-10" db="EMBL/GenBank/DDBJ databases">
        <title>A high-quality apple genome assembly.</title>
        <authorList>
            <person name="Hu J."/>
        </authorList>
    </citation>
    <scope>NUCLEOTIDE SEQUENCE [LARGE SCALE GENOMIC DNA]</scope>
    <source>
        <strain evidence="3">cv. HFTH1</strain>
        <tissue evidence="2">Young leaf</tissue>
    </source>
</reference>
<protein>
    <submittedName>
        <fullName evidence="2">Uncharacterized protein</fullName>
    </submittedName>
</protein>
<dbReference type="InterPro" id="IPR002110">
    <property type="entry name" value="Ankyrin_rpt"/>
</dbReference>
<dbReference type="PANTHER" id="PTHR24121:SF16">
    <property type="entry name" value="NON-SPECIFIC SERINE_THREONINE PROTEIN KINASE"/>
    <property type="match status" value="1"/>
</dbReference>
<dbReference type="Gene3D" id="1.25.40.20">
    <property type="entry name" value="Ankyrin repeat-containing domain"/>
    <property type="match status" value="1"/>
</dbReference>
<dbReference type="EMBL" id="RDQH01000343">
    <property type="protein sequence ID" value="RXH69496.1"/>
    <property type="molecule type" value="Genomic_DNA"/>
</dbReference>
<dbReference type="AlphaFoldDB" id="A0A498HDG6"/>
<dbReference type="Pfam" id="PF12796">
    <property type="entry name" value="Ank_2"/>
    <property type="match status" value="1"/>
</dbReference>
<dbReference type="PANTHER" id="PTHR24121">
    <property type="entry name" value="NO MECHANORECEPTOR POTENTIAL C, ISOFORM D-RELATED"/>
    <property type="match status" value="1"/>
</dbReference>
<comment type="caution">
    <text evidence="2">The sequence shown here is derived from an EMBL/GenBank/DDBJ whole genome shotgun (WGS) entry which is preliminary data.</text>
</comment>
<dbReference type="InterPro" id="IPR036770">
    <property type="entry name" value="Ankyrin_rpt-contain_sf"/>
</dbReference>
<keyword evidence="1" id="KW-0040">ANK repeat</keyword>
<dbReference type="SUPFAM" id="SSF48403">
    <property type="entry name" value="Ankyrin repeat"/>
    <property type="match status" value="1"/>
</dbReference>
<name>A0A498HDG6_MALDO</name>
<dbReference type="STRING" id="3750.A0A498HDG6"/>
<evidence type="ECO:0000313" key="2">
    <source>
        <dbReference type="EMBL" id="RXH69496.1"/>
    </source>
</evidence>
<organism evidence="2 3">
    <name type="scientific">Malus domestica</name>
    <name type="common">Apple</name>
    <name type="synonym">Pyrus malus</name>
    <dbReference type="NCBI Taxonomy" id="3750"/>
    <lineage>
        <taxon>Eukaryota</taxon>
        <taxon>Viridiplantae</taxon>
        <taxon>Streptophyta</taxon>
        <taxon>Embryophyta</taxon>
        <taxon>Tracheophyta</taxon>
        <taxon>Spermatophyta</taxon>
        <taxon>Magnoliopsida</taxon>
        <taxon>eudicotyledons</taxon>
        <taxon>Gunneridae</taxon>
        <taxon>Pentapetalae</taxon>
        <taxon>rosids</taxon>
        <taxon>fabids</taxon>
        <taxon>Rosales</taxon>
        <taxon>Rosaceae</taxon>
        <taxon>Amygdaloideae</taxon>
        <taxon>Maleae</taxon>
        <taxon>Malus</taxon>
    </lineage>
</organism>
<evidence type="ECO:0000313" key="3">
    <source>
        <dbReference type="Proteomes" id="UP000290289"/>
    </source>
</evidence>
<sequence>MAAEINPVENPGIYHENQVDYKPWFKAVRSGDWCKAKEFHTLHPSAITAKEWGKSALHIAALYGREQIVEELVQLMTEEQLETKNFDGQTALTIAAAENIKIVEWLVAKNKKLLGISQYSGQMTPILIAAKNDRWDIVRYLYSVTPLEDLKPDKGRWGSELVCYCLQAKQFGIHVEHALSVSDERINVQNQENEQGDQGNSTYLGLLEGLPSRLSKFLGINHIRELKLRHVRSCEILDITCDLIKDLNIQEITACRGRGLIDTLVLAAQNGIAELVVTICKAKPELPDMKGIKDGKSIFHHAVECRQENVYSLI</sequence>
<proteinExistence type="predicted"/>